<keyword evidence="3" id="KW-0378">Hydrolase</keyword>
<feature type="short sequence motif" description="Q motif" evidence="6">
    <location>
        <begin position="402"/>
        <end position="430"/>
    </location>
</feature>
<evidence type="ECO:0000313" key="12">
    <source>
        <dbReference type="Proteomes" id="UP000007797"/>
    </source>
</evidence>
<keyword evidence="5" id="KW-0067">ATP-binding</keyword>
<accession>F4PH13</accession>
<dbReference type="EC" id="3.6.4.13" evidence="1"/>
<feature type="region of interest" description="Disordered" evidence="7">
    <location>
        <begin position="1"/>
        <end position="334"/>
    </location>
</feature>
<dbReference type="GeneID" id="14877526"/>
<sequence length="806" mass="85476">MSYNNSNRNSGGRDYPPSSSSAGGYSRPPSSYSQPPPPPPSGAGGRDYSSGPVRDYSYTTSSAPSSSSYPSGGGGGRGSGDSYGGGRDYSRSDSYQPRGGGGDYRSGSSSYPSRGGDYGRGGGGDYRSNSSSDYRNDYRSPAGSSTSGGYQNGGGGRDYRSGGGSNDYRSSSSSYGGGSQQPIHNITNGSYTAPPPPPSSSSTPSSNYGGSYSSGSNSSSSYYSAPPPTSSSSSAPSSSSYQNGYNSSSSSSAYPSSSSSSSTYPSSSSSSYNSGAGRDYGNSSSGGSSGYTSSSYGGGGGSSSSYGSSSNGNYSSSYSGNGSSSSSSYGGGSSGGYSSGGLGSKLNKIDYSTIELTKFEKNFYKEDSEVSAMSQDEVRQYREKHEITVFSAKNNDIPNPITSFGFSHFPSYIMSEIAVLGFTAPTSIQCQSWPIALKGRDMIGLAETGSGKTLAFLLPAIVHINAQPYLETGDGPIVLVLTPTRELAMQIQNECDKFGSSSKIKNCCIYGGVPKYQQAQALRSGVEIVVATPGRLIDFLERGGTNLRRVTYLVLDEADRMLDMGFEDQIRKILGQIRPDKQTLMFSATWPKSVQSLAADFLVDPIQVKIGSAELSANHKVTQHIEICEKMDKQTKLFQYLKSIEPGAKCIIFLETKSGVGMLARNMSYAGFKCEAIHGDKTQGERDFALSQFKDGKIQCLIATDVASRGLDVKDIKYVINYDFPNTIESYIHRIGRTGRAGATGTAYTLFTLDDMRLASDLVTVLAEASQYVPPQLEQMVPNKFKSITDYKSQNRYNPYRRNNGQ</sequence>
<gene>
    <name evidence="11" type="primary">ddx17</name>
    <name evidence="11" type="ORF">DFA_03243</name>
</gene>
<dbReference type="Pfam" id="PF00271">
    <property type="entry name" value="Helicase_C"/>
    <property type="match status" value="1"/>
</dbReference>
<dbReference type="CDD" id="cd17966">
    <property type="entry name" value="DEADc_DDX5_DDX17"/>
    <property type="match status" value="1"/>
</dbReference>
<dbReference type="GO" id="GO:0016787">
    <property type="term" value="F:hydrolase activity"/>
    <property type="evidence" value="ECO:0007669"/>
    <property type="project" value="UniProtKB-KW"/>
</dbReference>
<evidence type="ECO:0000256" key="3">
    <source>
        <dbReference type="ARBA" id="ARBA00022801"/>
    </source>
</evidence>
<name>F4PH13_CACFS</name>
<evidence type="ECO:0000256" key="7">
    <source>
        <dbReference type="SAM" id="MobiDB-lite"/>
    </source>
</evidence>
<dbReference type="InterPro" id="IPR000629">
    <property type="entry name" value="RNA-helicase_DEAD-box_CS"/>
</dbReference>
<keyword evidence="2" id="KW-0547">Nucleotide-binding</keyword>
<feature type="compositionally biased region" description="Low complexity" evidence="7">
    <location>
        <begin position="303"/>
        <end position="328"/>
    </location>
</feature>
<dbReference type="AlphaFoldDB" id="F4PH13"/>
<keyword evidence="4 11" id="KW-0347">Helicase</keyword>
<feature type="domain" description="Helicase ATP-binding" evidence="8">
    <location>
        <begin position="433"/>
        <end position="608"/>
    </location>
</feature>
<organism evidence="11 12">
    <name type="scientific">Cavenderia fasciculata</name>
    <name type="common">Slime mold</name>
    <name type="synonym">Dictyostelium fasciculatum</name>
    <dbReference type="NCBI Taxonomy" id="261658"/>
    <lineage>
        <taxon>Eukaryota</taxon>
        <taxon>Amoebozoa</taxon>
        <taxon>Evosea</taxon>
        <taxon>Eumycetozoa</taxon>
        <taxon>Dictyostelia</taxon>
        <taxon>Acytosteliales</taxon>
        <taxon>Cavenderiaceae</taxon>
        <taxon>Cavenderia</taxon>
    </lineage>
</organism>
<feature type="compositionally biased region" description="Gly residues" evidence="7">
    <location>
        <begin position="150"/>
        <end position="165"/>
    </location>
</feature>
<dbReference type="GO" id="GO:0003676">
    <property type="term" value="F:nucleic acid binding"/>
    <property type="evidence" value="ECO:0007669"/>
    <property type="project" value="InterPro"/>
</dbReference>
<dbReference type="OMA" id="QINICIC"/>
<feature type="compositionally biased region" description="Low complexity" evidence="7">
    <location>
        <begin position="105"/>
        <end position="115"/>
    </location>
</feature>
<evidence type="ECO:0000256" key="5">
    <source>
        <dbReference type="ARBA" id="ARBA00022840"/>
    </source>
</evidence>
<dbReference type="SMART" id="SM00490">
    <property type="entry name" value="HELICc"/>
    <property type="match status" value="1"/>
</dbReference>
<dbReference type="RefSeq" id="XP_004362848.1">
    <property type="nucleotide sequence ID" value="XM_004362791.1"/>
</dbReference>
<proteinExistence type="predicted"/>
<dbReference type="Gene3D" id="3.40.50.300">
    <property type="entry name" value="P-loop containing nucleotide triphosphate hydrolases"/>
    <property type="match status" value="2"/>
</dbReference>
<feature type="compositionally biased region" description="Low complexity" evidence="7">
    <location>
        <begin position="200"/>
        <end position="295"/>
    </location>
</feature>
<evidence type="ECO:0000313" key="11">
    <source>
        <dbReference type="EMBL" id="EGG24997.1"/>
    </source>
</evidence>
<evidence type="ECO:0000259" key="9">
    <source>
        <dbReference type="PROSITE" id="PS51194"/>
    </source>
</evidence>
<dbReference type="InterPro" id="IPR014014">
    <property type="entry name" value="RNA_helicase_DEAD_Q_motif"/>
</dbReference>
<dbReference type="GO" id="GO:0003724">
    <property type="term" value="F:RNA helicase activity"/>
    <property type="evidence" value="ECO:0007669"/>
    <property type="project" value="UniProtKB-EC"/>
</dbReference>
<dbReference type="PROSITE" id="PS51192">
    <property type="entry name" value="HELICASE_ATP_BIND_1"/>
    <property type="match status" value="1"/>
</dbReference>
<dbReference type="EMBL" id="GL883006">
    <property type="protein sequence ID" value="EGG24997.1"/>
    <property type="molecule type" value="Genomic_DNA"/>
</dbReference>
<dbReference type="InterPro" id="IPR014001">
    <property type="entry name" value="Helicase_ATP-bd"/>
</dbReference>
<dbReference type="CDD" id="cd18787">
    <property type="entry name" value="SF2_C_DEAD"/>
    <property type="match status" value="1"/>
</dbReference>
<feature type="compositionally biased region" description="Gly residues" evidence="7">
    <location>
        <begin position="116"/>
        <end position="125"/>
    </location>
</feature>
<dbReference type="PROSITE" id="PS51195">
    <property type="entry name" value="Q_MOTIF"/>
    <property type="match status" value="1"/>
</dbReference>
<dbReference type="SMART" id="SM00487">
    <property type="entry name" value="DEXDc"/>
    <property type="match status" value="1"/>
</dbReference>
<dbReference type="OrthoDB" id="196131at2759"/>
<feature type="compositionally biased region" description="Low complexity" evidence="7">
    <location>
        <begin position="1"/>
        <end position="33"/>
    </location>
</feature>
<dbReference type="Pfam" id="PF00270">
    <property type="entry name" value="DEAD"/>
    <property type="match status" value="1"/>
</dbReference>
<feature type="domain" description="DEAD-box RNA helicase Q" evidence="10">
    <location>
        <begin position="402"/>
        <end position="430"/>
    </location>
</feature>
<dbReference type="InterPro" id="IPR001650">
    <property type="entry name" value="Helicase_C-like"/>
</dbReference>
<evidence type="ECO:0000259" key="10">
    <source>
        <dbReference type="PROSITE" id="PS51195"/>
    </source>
</evidence>
<dbReference type="FunFam" id="3.40.50.300:FF:000079">
    <property type="entry name" value="probable ATP-dependent RNA helicase DDX17"/>
    <property type="match status" value="1"/>
</dbReference>
<dbReference type="GO" id="GO:0005524">
    <property type="term" value="F:ATP binding"/>
    <property type="evidence" value="ECO:0007669"/>
    <property type="project" value="UniProtKB-KW"/>
</dbReference>
<feature type="domain" description="Helicase C-terminal" evidence="9">
    <location>
        <begin position="636"/>
        <end position="781"/>
    </location>
</feature>
<evidence type="ECO:0000259" key="8">
    <source>
        <dbReference type="PROSITE" id="PS51192"/>
    </source>
</evidence>
<feature type="compositionally biased region" description="Gly residues" evidence="7">
    <location>
        <begin position="71"/>
        <end position="87"/>
    </location>
</feature>
<dbReference type="PROSITE" id="PS00039">
    <property type="entry name" value="DEAD_ATP_HELICASE"/>
    <property type="match status" value="1"/>
</dbReference>
<dbReference type="KEGG" id="dfa:DFA_03243"/>
<keyword evidence="12" id="KW-1185">Reference proteome</keyword>
<feature type="compositionally biased region" description="Low complexity" evidence="7">
    <location>
        <begin position="126"/>
        <end position="149"/>
    </location>
</feature>
<reference evidence="12" key="1">
    <citation type="journal article" date="2011" name="Genome Res.">
        <title>Phylogeny-wide analysis of social amoeba genomes highlights ancient origins for complex intercellular communication.</title>
        <authorList>
            <person name="Heidel A.J."/>
            <person name="Lawal H.M."/>
            <person name="Felder M."/>
            <person name="Schilde C."/>
            <person name="Helps N.R."/>
            <person name="Tunggal B."/>
            <person name="Rivero F."/>
            <person name="John U."/>
            <person name="Schleicher M."/>
            <person name="Eichinger L."/>
            <person name="Platzer M."/>
            <person name="Noegel A.A."/>
            <person name="Schaap P."/>
            <person name="Gloeckner G."/>
        </authorList>
    </citation>
    <scope>NUCLEOTIDE SEQUENCE [LARGE SCALE GENOMIC DNA]</scope>
    <source>
        <strain evidence="12">SH3</strain>
    </source>
</reference>
<dbReference type="FunFam" id="3.40.50.300:FF:000008">
    <property type="entry name" value="ATP-dependent RNA helicase RhlB"/>
    <property type="match status" value="1"/>
</dbReference>
<dbReference type="STRING" id="1054147.F4PH13"/>
<evidence type="ECO:0000256" key="1">
    <source>
        <dbReference type="ARBA" id="ARBA00012552"/>
    </source>
</evidence>
<evidence type="ECO:0000256" key="4">
    <source>
        <dbReference type="ARBA" id="ARBA00022806"/>
    </source>
</evidence>
<dbReference type="SUPFAM" id="SSF52540">
    <property type="entry name" value="P-loop containing nucleoside triphosphate hydrolases"/>
    <property type="match status" value="1"/>
</dbReference>
<dbReference type="InterPro" id="IPR011545">
    <property type="entry name" value="DEAD/DEAH_box_helicase_dom"/>
</dbReference>
<feature type="compositionally biased region" description="Low complexity" evidence="7">
    <location>
        <begin position="56"/>
        <end position="70"/>
    </location>
</feature>
<evidence type="ECO:0000256" key="6">
    <source>
        <dbReference type="PROSITE-ProRule" id="PRU00552"/>
    </source>
</evidence>
<dbReference type="PROSITE" id="PS51194">
    <property type="entry name" value="HELICASE_CTER"/>
    <property type="match status" value="1"/>
</dbReference>
<dbReference type="InterPro" id="IPR027417">
    <property type="entry name" value="P-loop_NTPase"/>
</dbReference>
<dbReference type="Proteomes" id="UP000007797">
    <property type="component" value="Unassembled WGS sequence"/>
</dbReference>
<protein>
    <recommendedName>
        <fullName evidence="1">RNA helicase</fullName>
        <ecNumber evidence="1">3.6.4.13</ecNumber>
    </recommendedName>
</protein>
<dbReference type="PANTHER" id="PTHR47958">
    <property type="entry name" value="ATP-DEPENDENT RNA HELICASE DBP3"/>
    <property type="match status" value="1"/>
</dbReference>
<evidence type="ECO:0000256" key="2">
    <source>
        <dbReference type="ARBA" id="ARBA00022741"/>
    </source>
</evidence>